<dbReference type="GO" id="GO:0035459">
    <property type="term" value="P:vesicle cargo loading"/>
    <property type="evidence" value="ECO:0007669"/>
    <property type="project" value="TreeGrafter"/>
</dbReference>
<comment type="caution">
    <text evidence="4">The sequence shown here is derived from an EMBL/GenBank/DDBJ whole genome shotgun (WGS) entry which is preliminary data.</text>
</comment>
<dbReference type="Proteomes" id="UP001221898">
    <property type="component" value="Unassembled WGS sequence"/>
</dbReference>
<keyword evidence="3" id="KW-0812">Transmembrane</keyword>
<organism evidence="4 5">
    <name type="scientific">Aldrovandia affinis</name>
    <dbReference type="NCBI Taxonomy" id="143900"/>
    <lineage>
        <taxon>Eukaryota</taxon>
        <taxon>Metazoa</taxon>
        <taxon>Chordata</taxon>
        <taxon>Craniata</taxon>
        <taxon>Vertebrata</taxon>
        <taxon>Euteleostomi</taxon>
        <taxon>Actinopterygii</taxon>
        <taxon>Neopterygii</taxon>
        <taxon>Teleostei</taxon>
        <taxon>Notacanthiformes</taxon>
        <taxon>Halosauridae</taxon>
        <taxon>Aldrovandia</taxon>
    </lineage>
</organism>
<reference evidence="4" key="1">
    <citation type="journal article" date="2023" name="Science">
        <title>Genome structures resolve the early diversification of teleost fishes.</title>
        <authorList>
            <person name="Parey E."/>
            <person name="Louis A."/>
            <person name="Montfort J."/>
            <person name="Bouchez O."/>
            <person name="Roques C."/>
            <person name="Iampietro C."/>
            <person name="Lluch J."/>
            <person name="Castinel A."/>
            <person name="Donnadieu C."/>
            <person name="Desvignes T."/>
            <person name="Floi Bucao C."/>
            <person name="Jouanno E."/>
            <person name="Wen M."/>
            <person name="Mejri S."/>
            <person name="Dirks R."/>
            <person name="Jansen H."/>
            <person name="Henkel C."/>
            <person name="Chen W.J."/>
            <person name="Zahm M."/>
            <person name="Cabau C."/>
            <person name="Klopp C."/>
            <person name="Thompson A.W."/>
            <person name="Robinson-Rechavi M."/>
            <person name="Braasch I."/>
            <person name="Lecointre G."/>
            <person name="Bobe J."/>
            <person name="Postlethwait J.H."/>
            <person name="Berthelot C."/>
            <person name="Roest Crollius H."/>
            <person name="Guiguen Y."/>
        </authorList>
    </citation>
    <scope>NUCLEOTIDE SEQUENCE</scope>
    <source>
        <strain evidence="4">NC1722</strain>
    </source>
</reference>
<feature type="coiled-coil region" evidence="2">
    <location>
        <begin position="174"/>
        <end position="277"/>
    </location>
</feature>
<feature type="transmembrane region" description="Helical" evidence="3">
    <location>
        <begin position="20"/>
        <end position="43"/>
    </location>
</feature>
<protein>
    <submittedName>
        <fullName evidence="4">Uncharacterized protein</fullName>
    </submittedName>
</protein>
<evidence type="ECO:0000313" key="5">
    <source>
        <dbReference type="Proteomes" id="UP001221898"/>
    </source>
</evidence>
<evidence type="ECO:0000256" key="2">
    <source>
        <dbReference type="SAM" id="Coils"/>
    </source>
</evidence>
<dbReference type="PANTHER" id="PTHR23158">
    <property type="entry name" value="MELANOMA INHIBITORY ACTIVITY-RELATED"/>
    <property type="match status" value="1"/>
</dbReference>
<dbReference type="InterPro" id="IPR051500">
    <property type="entry name" value="cTAGE_MIA/OTOR"/>
</dbReference>
<dbReference type="EMBL" id="JAINUG010001622">
    <property type="protein sequence ID" value="KAJ8355119.1"/>
    <property type="molecule type" value="Genomic_DNA"/>
</dbReference>
<dbReference type="GO" id="GO:0006888">
    <property type="term" value="P:endoplasmic reticulum to Golgi vesicle-mediated transport"/>
    <property type="evidence" value="ECO:0007669"/>
    <property type="project" value="TreeGrafter"/>
</dbReference>
<gene>
    <name evidence="4" type="ORF">AAFF_G00097460</name>
</gene>
<dbReference type="GO" id="GO:0070971">
    <property type="term" value="C:endoplasmic reticulum exit site"/>
    <property type="evidence" value="ECO:0007669"/>
    <property type="project" value="TreeGrafter"/>
</dbReference>
<evidence type="ECO:0000313" key="4">
    <source>
        <dbReference type="EMBL" id="KAJ8355119.1"/>
    </source>
</evidence>
<feature type="non-terminal residue" evidence="4">
    <location>
        <position position="548"/>
    </location>
</feature>
<evidence type="ECO:0000256" key="3">
    <source>
        <dbReference type="SAM" id="Phobius"/>
    </source>
</evidence>
<evidence type="ECO:0000256" key="1">
    <source>
        <dbReference type="ARBA" id="ARBA00023054"/>
    </source>
</evidence>
<dbReference type="GO" id="GO:0005789">
    <property type="term" value="C:endoplasmic reticulum membrane"/>
    <property type="evidence" value="ECO:0007669"/>
    <property type="project" value="TreeGrafter"/>
</dbReference>
<proteinExistence type="predicted"/>
<dbReference type="GO" id="GO:0009306">
    <property type="term" value="P:protein secretion"/>
    <property type="evidence" value="ECO:0007669"/>
    <property type="project" value="TreeGrafter"/>
</dbReference>
<keyword evidence="3" id="KW-1133">Transmembrane helix</keyword>
<accession>A0AAD7VWT9</accession>
<feature type="coiled-coil region" evidence="2">
    <location>
        <begin position="56"/>
        <end position="90"/>
    </location>
</feature>
<keyword evidence="5" id="KW-1185">Reference proteome</keyword>
<name>A0AAD7VWT9_9TELE</name>
<keyword evidence="1 2" id="KW-0175">Coiled coil</keyword>
<dbReference type="AlphaFoldDB" id="A0AAD7VWT9"/>
<dbReference type="PANTHER" id="PTHR23158:SF54">
    <property type="entry name" value="TRANSPORT AND GOLGI ORGANIZATION PROTEIN 1 HOMOLOG"/>
    <property type="match status" value="1"/>
</dbReference>
<keyword evidence="3" id="KW-0472">Membrane</keyword>
<sequence>MLLSRIPGEWQPGPSFYGLSWNVLVTVVLFSIIFLTIVWRTVCAVKSTISKAKENEVQIQEKLLSEQSRVQQLEEKVGMLEQDQVVLQSEKVHQELQARLRQRNVDTNHLSQDAGSSAQLTLDSKLRGMKSLREKVQETEESRRTDGLLKTEIAYHRKQAQENWIHSRIVECTLAAEREEAAKLQQRMIEVSTQLAEMKRLVSMSSLEEEGSTAEKLEDKLYLEKLQAEEAKSEQLEEKIKTMESVQASLHTEKRHLENLNNIIQEKFQIMNELCQEKDNALQQKLAQEEVEQCVSEITAAGPKQWVQTFKRKIQDIAEKNEKAQNVLKNQIAFHDKKAQENWIIACASERRLILQRKETHSLCNKLSEVSAQLGPLLAASISSSEQHVTGGDIPVCACHNVAELENIAEAAVKDRDLYMRKVCDEESKSQELEGKIQALKEQREALKKEIYIMGIQNRSGEAKLHNMREQWQQKDQAFQQKAAQLDFERREKQLKVKEVLRFHKQKVETIEKEHVETELSYKTEIDNLKKELQETKACASTKDRKNL</sequence>